<feature type="domain" description="PhoU" evidence="9">
    <location>
        <begin position="122"/>
        <end position="207"/>
    </location>
</feature>
<dbReference type="GO" id="GO:0005737">
    <property type="term" value="C:cytoplasm"/>
    <property type="evidence" value="ECO:0007669"/>
    <property type="project" value="UniProtKB-SubCell"/>
</dbReference>
<evidence type="ECO:0000256" key="7">
    <source>
        <dbReference type="ARBA" id="ARBA00056181"/>
    </source>
</evidence>
<sequence>MVKFIETELEDLGREVDQMWTLVCNQMEQAQHAVLEMDRGAAQQIMVRERRVDAFELKIDSDVEDFIALYTPVAVDLRYVLSMLKINTDLERIGDYADGIARFVRDSDVDRLDPELVEKLQIKTMFSTVLDMFKELQEALREEDAGKATSVADKDDILDRLNRASTGVLTEYATAHKEAIPLCIGFGSVFRKLERTGDHLTNIAEEIVFYIDAKVIKHNEAQMAAKAKEAR</sequence>
<comment type="caution">
    <text evidence="10">The sequence shown here is derived from an EMBL/GenBank/DDBJ whole genome shotgun (WGS) entry which is preliminary data.</text>
</comment>
<keyword evidence="4 8" id="KW-0813">Transport</keyword>
<feature type="domain" description="PhoU" evidence="9">
    <location>
        <begin position="17"/>
        <end position="103"/>
    </location>
</feature>
<proteinExistence type="inferred from homology"/>
<dbReference type="InterPro" id="IPR038078">
    <property type="entry name" value="PhoU-like_sf"/>
</dbReference>
<comment type="similarity">
    <text evidence="2 8">Belongs to the PhoU family.</text>
</comment>
<dbReference type="GO" id="GO:0045936">
    <property type="term" value="P:negative regulation of phosphate metabolic process"/>
    <property type="evidence" value="ECO:0007669"/>
    <property type="project" value="InterPro"/>
</dbReference>
<keyword evidence="5 8" id="KW-0963">Cytoplasm</keyword>
<accession>A0A9D1GM41</accession>
<evidence type="ECO:0000313" key="11">
    <source>
        <dbReference type="Proteomes" id="UP000886881"/>
    </source>
</evidence>
<dbReference type="NCBIfam" id="TIGR02135">
    <property type="entry name" value="phoU_full"/>
    <property type="match status" value="1"/>
</dbReference>
<dbReference type="Gene3D" id="1.20.58.220">
    <property type="entry name" value="Phosphate transport system protein phou homolog 2, domain 2"/>
    <property type="match status" value="1"/>
</dbReference>
<dbReference type="PANTHER" id="PTHR42930">
    <property type="entry name" value="PHOSPHATE-SPECIFIC TRANSPORT SYSTEM ACCESSORY PROTEIN PHOU"/>
    <property type="match status" value="1"/>
</dbReference>
<dbReference type="GO" id="GO:0030643">
    <property type="term" value="P:intracellular phosphate ion homeostasis"/>
    <property type="evidence" value="ECO:0007669"/>
    <property type="project" value="InterPro"/>
</dbReference>
<reference evidence="10" key="1">
    <citation type="submission" date="2020-10" db="EMBL/GenBank/DDBJ databases">
        <authorList>
            <person name="Gilroy R."/>
        </authorList>
    </citation>
    <scope>NUCLEOTIDE SEQUENCE</scope>
    <source>
        <strain evidence="10">ChiHecec2B26-709</strain>
    </source>
</reference>
<evidence type="ECO:0000313" key="10">
    <source>
        <dbReference type="EMBL" id="HIT46683.1"/>
    </source>
</evidence>
<dbReference type="PANTHER" id="PTHR42930:SF3">
    <property type="entry name" value="PHOSPHATE-SPECIFIC TRANSPORT SYSTEM ACCESSORY PROTEIN PHOU"/>
    <property type="match status" value="1"/>
</dbReference>
<gene>
    <name evidence="10" type="primary">phoU</name>
    <name evidence="10" type="ORF">IAC35_02360</name>
</gene>
<evidence type="ECO:0000256" key="2">
    <source>
        <dbReference type="ARBA" id="ARBA00008107"/>
    </source>
</evidence>
<dbReference type="GO" id="GO:0006817">
    <property type="term" value="P:phosphate ion transport"/>
    <property type="evidence" value="ECO:0007669"/>
    <property type="project" value="UniProtKB-KW"/>
</dbReference>
<evidence type="ECO:0000256" key="8">
    <source>
        <dbReference type="PIRNR" id="PIRNR003107"/>
    </source>
</evidence>
<dbReference type="EMBL" id="DVLC01000044">
    <property type="protein sequence ID" value="HIT46683.1"/>
    <property type="molecule type" value="Genomic_DNA"/>
</dbReference>
<dbReference type="PIRSF" id="PIRSF003107">
    <property type="entry name" value="PhoU"/>
    <property type="match status" value="1"/>
</dbReference>
<evidence type="ECO:0000256" key="1">
    <source>
        <dbReference type="ARBA" id="ARBA00004496"/>
    </source>
</evidence>
<reference evidence="10" key="2">
    <citation type="journal article" date="2021" name="PeerJ">
        <title>Extensive microbial diversity within the chicken gut microbiome revealed by metagenomics and culture.</title>
        <authorList>
            <person name="Gilroy R."/>
            <person name="Ravi A."/>
            <person name="Getino M."/>
            <person name="Pursley I."/>
            <person name="Horton D.L."/>
            <person name="Alikhan N.F."/>
            <person name="Baker D."/>
            <person name="Gharbi K."/>
            <person name="Hall N."/>
            <person name="Watson M."/>
            <person name="Adriaenssens E.M."/>
            <person name="Foster-Nyarko E."/>
            <person name="Jarju S."/>
            <person name="Secka A."/>
            <person name="Antonio M."/>
            <person name="Oren A."/>
            <person name="Chaudhuri R.R."/>
            <person name="La Ragione R."/>
            <person name="Hildebrand F."/>
            <person name="Pallen M.J."/>
        </authorList>
    </citation>
    <scope>NUCLEOTIDE SEQUENCE</scope>
    <source>
        <strain evidence="10">ChiHecec2B26-709</strain>
    </source>
</reference>
<name>A0A9D1GM41_9BACT</name>
<comment type="function">
    <text evidence="7 8">Plays a role in the regulation of phosphate uptake.</text>
</comment>
<evidence type="ECO:0000256" key="5">
    <source>
        <dbReference type="ARBA" id="ARBA00022490"/>
    </source>
</evidence>
<keyword evidence="6 8" id="KW-0592">Phosphate transport</keyword>
<evidence type="ECO:0000256" key="6">
    <source>
        <dbReference type="ARBA" id="ARBA00022592"/>
    </source>
</evidence>
<organism evidence="10 11">
    <name type="scientific">Candidatus Cryptobacteroides merdipullorum</name>
    <dbReference type="NCBI Taxonomy" id="2840771"/>
    <lineage>
        <taxon>Bacteria</taxon>
        <taxon>Pseudomonadati</taxon>
        <taxon>Bacteroidota</taxon>
        <taxon>Bacteroidia</taxon>
        <taxon>Bacteroidales</taxon>
        <taxon>Candidatus Cryptobacteroides</taxon>
    </lineage>
</organism>
<evidence type="ECO:0000259" key="9">
    <source>
        <dbReference type="Pfam" id="PF01895"/>
    </source>
</evidence>
<comment type="subunit">
    <text evidence="3 8">Homodimer.</text>
</comment>
<evidence type="ECO:0000256" key="4">
    <source>
        <dbReference type="ARBA" id="ARBA00022448"/>
    </source>
</evidence>
<comment type="subcellular location">
    <subcellularLocation>
        <location evidence="1 8">Cytoplasm</location>
    </subcellularLocation>
</comment>
<dbReference type="AlphaFoldDB" id="A0A9D1GM41"/>
<dbReference type="Proteomes" id="UP000886881">
    <property type="component" value="Unassembled WGS sequence"/>
</dbReference>
<dbReference type="InterPro" id="IPR026022">
    <property type="entry name" value="PhoU_dom"/>
</dbReference>
<dbReference type="InterPro" id="IPR028366">
    <property type="entry name" value="PhoU"/>
</dbReference>
<dbReference type="Pfam" id="PF01895">
    <property type="entry name" value="PhoU"/>
    <property type="match status" value="2"/>
</dbReference>
<protein>
    <recommendedName>
        <fullName evidence="8">Phosphate-specific transport system accessory protein PhoU</fullName>
    </recommendedName>
</protein>
<evidence type="ECO:0000256" key="3">
    <source>
        <dbReference type="ARBA" id="ARBA00011738"/>
    </source>
</evidence>
<dbReference type="SUPFAM" id="SSF109755">
    <property type="entry name" value="PhoU-like"/>
    <property type="match status" value="1"/>
</dbReference>
<dbReference type="FunFam" id="1.20.58.220:FF:000004">
    <property type="entry name" value="Phosphate-specific transport system accessory protein PhoU"/>
    <property type="match status" value="1"/>
</dbReference>